<evidence type="ECO:0000313" key="2">
    <source>
        <dbReference type="Proteomes" id="UP001517388"/>
    </source>
</evidence>
<dbReference type="Proteomes" id="UP001517388">
    <property type="component" value="Unassembled WGS sequence"/>
</dbReference>
<accession>A0ACC7S5I0</accession>
<proteinExistence type="predicted"/>
<comment type="caution">
    <text evidence="1">The sequence shown here is derived from an EMBL/GenBank/DDBJ whole genome shotgun (WGS) entry which is preliminary data.</text>
</comment>
<organism evidence="1 2">
    <name type="scientific">Dolichospermum flos-aquae UHCC 0037</name>
    <dbReference type="NCBI Taxonomy" id="2590026"/>
    <lineage>
        <taxon>Bacteria</taxon>
        <taxon>Bacillati</taxon>
        <taxon>Cyanobacteriota</taxon>
        <taxon>Cyanophyceae</taxon>
        <taxon>Nostocales</taxon>
        <taxon>Aphanizomenonaceae</taxon>
        <taxon>Dolichospermum</taxon>
    </lineage>
</organism>
<keyword evidence="2" id="KW-1185">Reference proteome</keyword>
<sequence length="59" mass="6502">MTVNYVPPRVAATRLGVSPKSRVYWIRGTGGTGDNMFALVNNQDCQSMDGYNYLLKCGD</sequence>
<protein>
    <submittedName>
        <fullName evidence="1">Uncharacterized protein</fullName>
    </submittedName>
</protein>
<name>A0ACC7S5I0_DOLFA</name>
<reference evidence="2" key="1">
    <citation type="journal article" date="2020" name="Toxins">
        <title>Phylogenomic Analysis of Secondary Metabolism in the Toxic Cyanobacterial Genera Anabaena, Dolichospermum and Aphanizomenon.</title>
        <authorList>
            <person name="Oesterholm J."/>
            <person name="Popin R.V."/>
            <person name="Fewer D.P."/>
            <person name="Sivonen K."/>
        </authorList>
    </citation>
    <scope>NUCLEOTIDE SEQUENCE [LARGE SCALE GENOMIC DNA]</scope>
    <source>
        <strain evidence="2">UHCC 0037</strain>
    </source>
</reference>
<gene>
    <name evidence="1" type="ORF">FJR39_09655</name>
</gene>
<dbReference type="EMBL" id="VILF01000002">
    <property type="protein sequence ID" value="MTJ43449.1"/>
    <property type="molecule type" value="Genomic_DNA"/>
</dbReference>
<evidence type="ECO:0000313" key="1">
    <source>
        <dbReference type="EMBL" id="MTJ43449.1"/>
    </source>
</evidence>